<dbReference type="Proteomes" id="UP000320801">
    <property type="component" value="Unassembled WGS sequence"/>
</dbReference>
<accession>A0A507SV60</accession>
<name>A0A507SV60_9BACT</name>
<gene>
    <name evidence="2" type="ORF">E1I18_00570</name>
</gene>
<sequence>MKYNFQPVPREEQCKIYGGTFLTIAAKFVPFVFQGIQVIANVIKMFTAKSGEAKVGTTGVKWKDEGEKPKTSEPSSESKKTIIYYSY</sequence>
<evidence type="ECO:0000313" key="2">
    <source>
        <dbReference type="EMBL" id="TQC54084.1"/>
    </source>
</evidence>
<proteinExistence type="predicted"/>
<dbReference type="RefSeq" id="WP_141483666.1">
    <property type="nucleotide sequence ID" value="NZ_SMDN01000002.1"/>
</dbReference>
<reference evidence="2 3" key="1">
    <citation type="submission" date="2019-03" db="EMBL/GenBank/DDBJ databases">
        <title>Characterization of a novel Mycoplasma cynos real-time PCR assay.</title>
        <authorList>
            <person name="Tallmadge R.L."/>
            <person name="Mitchell P.K."/>
            <person name="Goodman L."/>
        </authorList>
    </citation>
    <scope>NUCLEOTIDE SEQUENCE [LARGE SCALE GENOMIC DNA]</scope>
    <source>
        <strain evidence="2 3">1642</strain>
    </source>
</reference>
<dbReference type="EMBL" id="SMDN01000002">
    <property type="protein sequence ID" value="TQC54084.1"/>
    <property type="molecule type" value="Genomic_DNA"/>
</dbReference>
<dbReference type="OrthoDB" id="400697at2"/>
<feature type="region of interest" description="Disordered" evidence="1">
    <location>
        <begin position="59"/>
        <end position="87"/>
    </location>
</feature>
<evidence type="ECO:0000313" key="3">
    <source>
        <dbReference type="Proteomes" id="UP000320801"/>
    </source>
</evidence>
<keyword evidence="3" id="KW-1185">Reference proteome</keyword>
<dbReference type="AlphaFoldDB" id="A0A507SV60"/>
<protein>
    <submittedName>
        <fullName evidence="2">Uncharacterized protein</fullName>
    </submittedName>
</protein>
<evidence type="ECO:0000256" key="1">
    <source>
        <dbReference type="SAM" id="MobiDB-lite"/>
    </source>
</evidence>
<comment type="caution">
    <text evidence="2">The sequence shown here is derived from an EMBL/GenBank/DDBJ whole genome shotgun (WGS) entry which is preliminary data.</text>
</comment>
<organism evidence="2 3">
    <name type="scientific">Mycoplasmopsis mucosicanis</name>
    <dbReference type="NCBI Taxonomy" id="458208"/>
    <lineage>
        <taxon>Bacteria</taxon>
        <taxon>Bacillati</taxon>
        <taxon>Mycoplasmatota</taxon>
        <taxon>Mycoplasmoidales</taxon>
        <taxon>Metamycoplasmataceae</taxon>
        <taxon>Mycoplasmopsis</taxon>
    </lineage>
</organism>
<feature type="compositionally biased region" description="Basic and acidic residues" evidence="1">
    <location>
        <begin position="61"/>
        <end position="80"/>
    </location>
</feature>